<evidence type="ECO:0000256" key="1">
    <source>
        <dbReference type="SAM" id="SignalP"/>
    </source>
</evidence>
<reference evidence="2 3" key="1">
    <citation type="submission" date="2014-06" db="EMBL/GenBank/DDBJ databases">
        <title>Evolutionary Origins and Diversification of the Mycorrhizal Mutualists.</title>
        <authorList>
            <consortium name="DOE Joint Genome Institute"/>
            <consortium name="Mycorrhizal Genomics Consortium"/>
            <person name="Kohler A."/>
            <person name="Kuo A."/>
            <person name="Nagy L.G."/>
            <person name="Floudas D."/>
            <person name="Copeland A."/>
            <person name="Barry K.W."/>
            <person name="Cichocki N."/>
            <person name="Veneault-Fourrey C."/>
            <person name="LaButti K."/>
            <person name="Lindquist E.A."/>
            <person name="Lipzen A."/>
            <person name="Lundell T."/>
            <person name="Morin E."/>
            <person name="Murat C."/>
            <person name="Riley R."/>
            <person name="Ohm R."/>
            <person name="Sun H."/>
            <person name="Tunlid A."/>
            <person name="Henrissat B."/>
            <person name="Grigoriev I.V."/>
            <person name="Hibbett D.S."/>
            <person name="Martin F."/>
        </authorList>
    </citation>
    <scope>NUCLEOTIDE SEQUENCE [LARGE SCALE GENOMIC DNA]</scope>
    <source>
        <strain evidence="2 3">FD-325 SS-3</strain>
    </source>
</reference>
<keyword evidence="3" id="KW-1185">Reference proteome</keyword>
<sequence length="108" mass="11748">MIRSLTFTTFLVGLAAYSGARPGQAAGGAVIRTIQENQIYPELTLTTNTGREVIAHNMSIADFVDLFEKDNQQHDVACCWVCPSPPRDDECHCCANSKNCPCTSEPPS</sequence>
<dbReference type="EMBL" id="KN832578">
    <property type="protein sequence ID" value="KII83354.1"/>
    <property type="molecule type" value="Genomic_DNA"/>
</dbReference>
<gene>
    <name evidence="2" type="ORF">PLICRDRAFT_47237</name>
</gene>
<evidence type="ECO:0000313" key="3">
    <source>
        <dbReference type="Proteomes" id="UP000053263"/>
    </source>
</evidence>
<accession>A0A0C9T281</accession>
<dbReference type="Proteomes" id="UP000053263">
    <property type="component" value="Unassembled WGS sequence"/>
</dbReference>
<evidence type="ECO:0000313" key="2">
    <source>
        <dbReference type="EMBL" id="KII83354.1"/>
    </source>
</evidence>
<name>A0A0C9T281_PLICR</name>
<dbReference type="HOGENOM" id="CLU_2198064_0_0_1"/>
<dbReference type="AlphaFoldDB" id="A0A0C9T281"/>
<feature type="signal peptide" evidence="1">
    <location>
        <begin position="1"/>
        <end position="20"/>
    </location>
</feature>
<proteinExistence type="predicted"/>
<organism evidence="2 3">
    <name type="scientific">Plicaturopsis crispa FD-325 SS-3</name>
    <dbReference type="NCBI Taxonomy" id="944288"/>
    <lineage>
        <taxon>Eukaryota</taxon>
        <taxon>Fungi</taxon>
        <taxon>Dikarya</taxon>
        <taxon>Basidiomycota</taxon>
        <taxon>Agaricomycotina</taxon>
        <taxon>Agaricomycetes</taxon>
        <taxon>Agaricomycetidae</taxon>
        <taxon>Amylocorticiales</taxon>
        <taxon>Amylocorticiaceae</taxon>
        <taxon>Plicatura</taxon>
        <taxon>Plicaturopsis crispa</taxon>
    </lineage>
</organism>
<keyword evidence="1" id="KW-0732">Signal</keyword>
<protein>
    <submittedName>
        <fullName evidence="2">Unplaced genomic scaffold PLICRscaffold_25, whole genome shotgun sequence</fullName>
    </submittedName>
</protein>
<feature type="chain" id="PRO_5002203428" evidence="1">
    <location>
        <begin position="21"/>
        <end position="108"/>
    </location>
</feature>